<keyword evidence="2" id="KW-0479">Metal-binding</keyword>
<dbReference type="Gene3D" id="2.60.120.260">
    <property type="entry name" value="Galactose-binding domain-like"/>
    <property type="match status" value="1"/>
</dbReference>
<protein>
    <recommendedName>
        <fullName evidence="5">Peptidase M28 domain-containing protein</fullName>
    </recommendedName>
</protein>
<dbReference type="GO" id="GO:0006508">
    <property type="term" value="P:proteolysis"/>
    <property type="evidence" value="ECO:0007669"/>
    <property type="project" value="InterPro"/>
</dbReference>
<evidence type="ECO:0000256" key="2">
    <source>
        <dbReference type="ARBA" id="ARBA00022723"/>
    </source>
</evidence>
<comment type="caution">
    <text evidence="6">The sequence shown here is derived from an EMBL/GenBank/DDBJ whole genome shotgun (WGS) entry which is preliminary data.</text>
</comment>
<dbReference type="Gene3D" id="3.40.630.10">
    <property type="entry name" value="Zn peptidases"/>
    <property type="match status" value="1"/>
</dbReference>
<dbReference type="Proteomes" id="UP000623608">
    <property type="component" value="Unassembled WGS sequence"/>
</dbReference>
<feature type="chain" id="PRO_5037433653" description="Peptidase M28 domain-containing protein" evidence="4">
    <location>
        <begin position="30"/>
        <end position="586"/>
    </location>
</feature>
<dbReference type="AlphaFoldDB" id="A0A919TV61"/>
<evidence type="ECO:0000256" key="3">
    <source>
        <dbReference type="ARBA" id="ARBA00022801"/>
    </source>
</evidence>
<evidence type="ECO:0000256" key="4">
    <source>
        <dbReference type="SAM" id="SignalP"/>
    </source>
</evidence>
<gene>
    <name evidence="6" type="ORF">Ate02nite_63160</name>
</gene>
<dbReference type="EMBL" id="BOMY01000041">
    <property type="protein sequence ID" value="GIF23586.1"/>
    <property type="molecule type" value="Genomic_DNA"/>
</dbReference>
<dbReference type="RefSeq" id="WP_203811471.1">
    <property type="nucleotide sequence ID" value="NZ_BOMY01000041.1"/>
</dbReference>
<keyword evidence="4" id="KW-0732">Signal</keyword>
<dbReference type="GO" id="GO:0008235">
    <property type="term" value="F:metalloexopeptidase activity"/>
    <property type="evidence" value="ECO:0007669"/>
    <property type="project" value="InterPro"/>
</dbReference>
<dbReference type="InterPro" id="IPR007484">
    <property type="entry name" value="Peptidase_M28"/>
</dbReference>
<evidence type="ECO:0000313" key="6">
    <source>
        <dbReference type="EMBL" id="GIF23586.1"/>
    </source>
</evidence>
<comment type="similarity">
    <text evidence="1">Belongs to the peptidase M28 family. M28A subfamily.</text>
</comment>
<dbReference type="SUPFAM" id="SSF53187">
    <property type="entry name" value="Zn-dependent exopeptidases"/>
    <property type="match status" value="1"/>
</dbReference>
<feature type="signal peptide" evidence="4">
    <location>
        <begin position="1"/>
        <end position="29"/>
    </location>
</feature>
<dbReference type="PANTHER" id="PTHR12147">
    <property type="entry name" value="METALLOPEPTIDASE M28 FAMILY MEMBER"/>
    <property type="match status" value="1"/>
</dbReference>
<sequence>MRLRTVTAGPAVAVFAAVTVALSALPAAASPGVRPSGSSLPALSAALLAAPPAVSLANVQTHLQQLQTIATANNGNRATGTAGHTATTTYLQQKLQAAGFTVTVQTCTTCTGGSAKNIIADWPGGNTSNTYMFGAHSDSVSAGPGINDDGSGTASLLEAALTLAANNPTMTNHVRFGWWGGEEQGLIGSKFYVNSLTSAQKTAIKAYGTFDMIASTNGGYFVTGTDAVAVKLREYFTSISVATETSTECCSDDDSFRAAGIPSSINSTGASYTKTSAQVTKWGGTAGAAYDPCYHKACDSYPSNINATSLGRWANAELYSVWTLTTGTTTANDFSVSLSPSTGAVTPGSSATATVSTATTSGSAQTVALTSSGAPSGVTVSFSPTSVTSGGSSTLTIATTTAAAAGSYTITVTGTGTATHTASYTLTVNGTGGGCTSAGQKLGDPGFENATTSWTGSSGVIGANTGDGAPRTGTRDAWLDGYGSTHTDTLSQAVTLPTGCTSYALSFYLKISTSETTTTSQYDKLTVQVGTTTLQVFSNLNASAYTLRSYDLAAYAGQTITLKFTGVEDSSLKTSFVIDDTALTVS</sequence>
<feature type="domain" description="Peptidase M28" evidence="5">
    <location>
        <begin position="117"/>
        <end position="318"/>
    </location>
</feature>
<name>A0A919TV61_9ACTN</name>
<keyword evidence="7" id="KW-1185">Reference proteome</keyword>
<evidence type="ECO:0000259" key="5">
    <source>
        <dbReference type="Pfam" id="PF04389"/>
    </source>
</evidence>
<dbReference type="GO" id="GO:0046872">
    <property type="term" value="F:metal ion binding"/>
    <property type="evidence" value="ECO:0007669"/>
    <property type="project" value="UniProtKB-KW"/>
</dbReference>
<organism evidence="6 7">
    <name type="scientific">Paractinoplanes tereljensis</name>
    <dbReference type="NCBI Taxonomy" id="571912"/>
    <lineage>
        <taxon>Bacteria</taxon>
        <taxon>Bacillati</taxon>
        <taxon>Actinomycetota</taxon>
        <taxon>Actinomycetes</taxon>
        <taxon>Micromonosporales</taxon>
        <taxon>Micromonosporaceae</taxon>
        <taxon>Paractinoplanes</taxon>
    </lineage>
</organism>
<evidence type="ECO:0000256" key="1">
    <source>
        <dbReference type="ARBA" id="ARBA00005957"/>
    </source>
</evidence>
<keyword evidence="3" id="KW-0378">Hydrolase</keyword>
<reference evidence="6" key="1">
    <citation type="submission" date="2021-01" db="EMBL/GenBank/DDBJ databases">
        <title>Whole genome shotgun sequence of Actinoplanes tereljensis NBRC 105297.</title>
        <authorList>
            <person name="Komaki H."/>
            <person name="Tamura T."/>
        </authorList>
    </citation>
    <scope>NUCLEOTIDE SEQUENCE</scope>
    <source>
        <strain evidence="6">NBRC 105297</strain>
    </source>
</reference>
<dbReference type="InterPro" id="IPR045175">
    <property type="entry name" value="M28_fam"/>
</dbReference>
<dbReference type="Pfam" id="PF04389">
    <property type="entry name" value="Peptidase_M28"/>
    <property type="match status" value="1"/>
</dbReference>
<dbReference type="FunFam" id="3.40.630.10:FF:000066">
    <property type="entry name" value="M28 family peptidase"/>
    <property type="match status" value="1"/>
</dbReference>
<dbReference type="PANTHER" id="PTHR12147:SF26">
    <property type="entry name" value="PEPTIDASE M28 DOMAIN-CONTAINING PROTEIN"/>
    <property type="match status" value="1"/>
</dbReference>
<evidence type="ECO:0000313" key="7">
    <source>
        <dbReference type="Proteomes" id="UP000623608"/>
    </source>
</evidence>
<proteinExistence type="inferred from homology"/>
<accession>A0A919TV61</accession>